<keyword evidence="2" id="KW-0812">Transmembrane</keyword>
<feature type="compositionally biased region" description="Low complexity" evidence="1">
    <location>
        <begin position="1941"/>
        <end position="1956"/>
    </location>
</feature>
<dbReference type="Proteomes" id="UP001057375">
    <property type="component" value="Unassembled WGS sequence"/>
</dbReference>
<evidence type="ECO:0000313" key="3">
    <source>
        <dbReference type="EMBL" id="GKT28811.1"/>
    </source>
</evidence>
<keyword evidence="2" id="KW-0472">Membrane</keyword>
<evidence type="ECO:0000256" key="1">
    <source>
        <dbReference type="SAM" id="MobiDB-lite"/>
    </source>
</evidence>
<accession>A0ABQ5K8D1</accession>
<evidence type="ECO:0000256" key="2">
    <source>
        <dbReference type="SAM" id="Phobius"/>
    </source>
</evidence>
<feature type="compositionally biased region" description="Low complexity" evidence="1">
    <location>
        <begin position="1434"/>
        <end position="1443"/>
    </location>
</feature>
<gene>
    <name evidence="3" type="ORF">ADUPG1_000879</name>
</gene>
<protein>
    <submittedName>
        <fullName evidence="3">Uncharacterized protein</fullName>
    </submittedName>
</protein>
<evidence type="ECO:0000313" key="4">
    <source>
        <dbReference type="Proteomes" id="UP001057375"/>
    </source>
</evidence>
<sequence>MTAYDEADDKPSSTDLLTGLDFNPHDVTFSNSQTVSKDISVELTESTVICAAIYYDGSFYSDVSCKLYAFLDPDLDQPTKQLGSVDGCTTSTKYFPDPTQLSVNLELTRQSIASNPLTATVPAFPTTEETLYLCDESMSIIYSNTRTSLECDLMFYPVPAHLVNQLYYQAQQYMEDAVELAGNGGDSDDIDSLLDNAEECLDTAFTHTHTVDNQSFSIGVPNSDDNYTALVPSTIVSAISSDLEDLPAGTWILQLQQFCLDPFTSTAYDSARGFTIGGDAYDLTTSPMELISLDNVGVDGDLSEIRILMKPHLPRPIIETVSNSDALTISFPATYVSGIKVTLPIDVTDTVARDMSVSIVITTLSIAERILESLSDEMPASIAPTSIAEALYLADSDDFTSAIEEGDIVYSSSPIIRKVYHGSYLQDIGYSYFGIDFPSDWLKDIEDYETENDVVVGDSEKTLAIGIWSGGAVYFLPSEPMSISVYSSTLAQSIPADSVSSLTSSSFISASSYDLSLVHWLKDIEDYETENDVVVGDSEKTLAIGIWSGGAVYFLPSEPMSISVYSSTLAQSIPADSVSSLTSSSFISASSYDLSLVRNQIPLPSTQCYICDTNIFTNIHSLFLSSGHCSEFEDSQIAYSEDEWNAPSFIGESPLEPDSSYQIVHTQTTGIDGSQWAFQCDSLAQIFVESGASSSSSMNTLLESIEIQYWLDDDALAILAASSPSSKAEELVDLSFSFQPSLLATTPHSHVHDHIISDGYLIGKTRAIVWRTVDMSDVTNKKYVPSAISYAFFNSMMSPTAPELYAATYNTAPRTTVTECNGVCEYLLEQEDGSWEKQVIRKDGLTEQTAPLPDIKYRIPYIKSSGVSSVCSALGLTGDPEVADDVYELTECNGVCEYLLEQEDGSWEKQVIRKDGLTEQTAPLPDIKYRIPYIKSSGVSSVCSALGLTEDPEVADDVYERDSYSRTVDGYDVVTCSGGNGEDEVACSISVESEVVRELISRAVDEIQRQADGDANEEYIGEISDIDVEVVYKVSTLYPFPSSIPVDDLALYAFPLLASSVYPMCIDKAGCLVSDSSIGVSSSLVESSNTDCPLILSSNAKELSLYSSATDGIVDLDIDFTDLDFAVQLDITHINTELSDVSIDETVDEPQGADDDSIVIASGYISPMLSFIPALFSVHLIPTISIGDVKMWGKEEVVFVSTHDESIYAQEEEAEEEEEEEEADEEEAEDDSASNNVESIAPISSHASNLTEVELYLSSASMSSSSLSSISIPTFSEIYYYYKLGFDQIMYFAFNLEPNVPDEFHQYVVNNRLTPSASDASLNSISNMPSLDIIILEEVESTQVFALGHFVPLFSFVASFLSIICLFIFIGCIIARCVKVKRMVQIVNKGIEEEEKHELKRMKTKRKLIEERHRELHKYMKNQAKQEKRITRTSSASSIHSQSGIPMTAPGSVAEDSLSRISTSSGTHVFTNTSKGEKRGLFKNVIGWFGSEKVKQEAENPDNPVLSFDASRESFVQTSEQSEHMIHFFDSPQQVQEGDRVFEDGAMYVARDESGAIGSGLLSGATSGTTDQKMFPQGRLDELRGYDETSEVSLLSEEELTTPYSALEGEKGCEAAVSEAEVCRDLTAKQREIYHQMIVKKKMEEQQRGSSVSGSVGEASSSRKASWFEGFKKKKSETATVSEIEASDSSSDREIAQSLHDAVFRKTEGERDILAEIERGEFLIQDHSRSTNTDSLMAYMTTKDKNTGAETMDFGVSAIRSVGFATQTTMTLPTRSKLKVVLAPTWSCCSCHRADETGGEIRGAARKLLMLFEVEKKKEEGEITEIQVSSVIDTPESISIDDIDDDGDYDETSEMMEEEEEEEEEEESDTETESVSGESEGGEKKKEEGEITEIQVSSVIDTPESISIDDIDDDGDYDETSEMMEEEEEEEEEEESDTETESVSGESEGGEVAFEE</sequence>
<dbReference type="EMBL" id="BQXS01000484">
    <property type="protein sequence ID" value="GKT28811.1"/>
    <property type="molecule type" value="Genomic_DNA"/>
</dbReference>
<keyword evidence="4" id="KW-1185">Reference proteome</keyword>
<reference evidence="3" key="1">
    <citation type="submission" date="2022-03" db="EMBL/GenBank/DDBJ databases">
        <title>Draft genome sequence of Aduncisulcus paluster, a free-living microaerophilic Fornicata.</title>
        <authorList>
            <person name="Yuyama I."/>
            <person name="Kume K."/>
            <person name="Tamura T."/>
            <person name="Inagaki Y."/>
            <person name="Hashimoto T."/>
        </authorList>
    </citation>
    <scope>NUCLEOTIDE SEQUENCE</scope>
    <source>
        <strain evidence="3">NY0171</strain>
    </source>
</reference>
<feature type="region of interest" description="Disordered" evidence="1">
    <location>
        <begin position="1206"/>
        <end position="1236"/>
    </location>
</feature>
<feature type="region of interest" description="Disordered" evidence="1">
    <location>
        <begin position="1423"/>
        <end position="1458"/>
    </location>
</feature>
<feature type="compositionally biased region" description="Acidic residues" evidence="1">
    <location>
        <begin position="1210"/>
        <end position="1232"/>
    </location>
</feature>
<organism evidence="3 4">
    <name type="scientific">Aduncisulcus paluster</name>
    <dbReference type="NCBI Taxonomy" id="2918883"/>
    <lineage>
        <taxon>Eukaryota</taxon>
        <taxon>Metamonada</taxon>
        <taxon>Carpediemonas-like organisms</taxon>
        <taxon>Aduncisulcus</taxon>
    </lineage>
</organism>
<feature type="compositionally biased region" description="Acidic residues" evidence="1">
    <location>
        <begin position="1839"/>
        <end position="1872"/>
    </location>
</feature>
<proteinExistence type="predicted"/>
<feature type="compositionally biased region" description="Acidic residues" evidence="1">
    <location>
        <begin position="1907"/>
        <end position="1940"/>
    </location>
</feature>
<feature type="region of interest" description="Disordered" evidence="1">
    <location>
        <begin position="1833"/>
        <end position="1956"/>
    </location>
</feature>
<keyword evidence="2" id="KW-1133">Transmembrane helix</keyword>
<name>A0ABQ5K8D1_9EUKA</name>
<comment type="caution">
    <text evidence="3">The sequence shown here is derived from an EMBL/GenBank/DDBJ whole genome shotgun (WGS) entry which is preliminary data.</text>
</comment>
<feature type="transmembrane region" description="Helical" evidence="2">
    <location>
        <begin position="1350"/>
        <end position="1375"/>
    </location>
</feature>